<feature type="domain" description="Ketoreductase" evidence="3">
    <location>
        <begin position="6"/>
        <end position="183"/>
    </location>
</feature>
<dbReference type="NCBIfam" id="NF005559">
    <property type="entry name" value="PRK07231.1"/>
    <property type="match status" value="1"/>
</dbReference>
<dbReference type="PANTHER" id="PTHR43669:SF3">
    <property type="entry name" value="ALCOHOL DEHYDROGENASE, PUTATIVE (AFU_ORTHOLOGUE AFUA_3G03445)-RELATED"/>
    <property type="match status" value="1"/>
</dbReference>
<evidence type="ECO:0000313" key="4">
    <source>
        <dbReference type="EMBL" id="MCB5160911.1"/>
    </source>
</evidence>
<dbReference type="RefSeq" id="WP_226753293.1">
    <property type="nucleotide sequence ID" value="NZ_JAJATW010000003.1"/>
</dbReference>
<dbReference type="PRINTS" id="PR00080">
    <property type="entry name" value="SDRFAMILY"/>
</dbReference>
<dbReference type="PANTHER" id="PTHR43669">
    <property type="entry name" value="5-KETO-D-GLUCONATE 5-REDUCTASE"/>
    <property type="match status" value="1"/>
</dbReference>
<dbReference type="Gene3D" id="3.40.50.720">
    <property type="entry name" value="NAD(P)-binding Rossmann-like Domain"/>
    <property type="match status" value="1"/>
</dbReference>
<dbReference type="InterPro" id="IPR020904">
    <property type="entry name" value="Sc_DH/Rdtase_CS"/>
</dbReference>
<evidence type="ECO:0000313" key="5">
    <source>
        <dbReference type="Proteomes" id="UP001139095"/>
    </source>
</evidence>
<evidence type="ECO:0000256" key="1">
    <source>
        <dbReference type="ARBA" id="ARBA00006484"/>
    </source>
</evidence>
<accession>A0A9X1IMA3</accession>
<dbReference type="Pfam" id="PF13561">
    <property type="entry name" value="adh_short_C2"/>
    <property type="match status" value="1"/>
</dbReference>
<name>A0A9X1IMA3_9GAMM</name>
<dbReference type="AlphaFoldDB" id="A0A9X1IMA3"/>
<keyword evidence="2" id="KW-0560">Oxidoreductase</keyword>
<dbReference type="PROSITE" id="PS00061">
    <property type="entry name" value="ADH_SHORT"/>
    <property type="match status" value="1"/>
</dbReference>
<dbReference type="SMART" id="SM00822">
    <property type="entry name" value="PKS_KR"/>
    <property type="match status" value="1"/>
</dbReference>
<proteinExistence type="inferred from homology"/>
<dbReference type="EMBL" id="JAJATW010000003">
    <property type="protein sequence ID" value="MCB5160911.1"/>
    <property type="molecule type" value="Genomic_DNA"/>
</dbReference>
<sequence>MTNKTKLALVTGAAQGIGLACAEALAEDGYKILLADIQEETVQRAAETMGNGTAAYVCDMGDSAQILAMFDRIEAEHGPVHCLVNNAGIANPGDFLTLEESQFRKVIDVNLTGTFIALQRAAKSMVEHNIHGSIVNMTSINAQVAIPSIAAYCASKGGAMQLTKVAALALAKNGIRVNAVGPGSIDTEMMAGVNANPEAMKNVLSRTPLGRIGTPREIGDTVAFLASDKASYITGETIYVDGGRLGLNYTC</sequence>
<organism evidence="4 5">
    <name type="scientific">Marinomonas algarum</name>
    <dbReference type="NCBI Taxonomy" id="2883105"/>
    <lineage>
        <taxon>Bacteria</taxon>
        <taxon>Pseudomonadati</taxon>
        <taxon>Pseudomonadota</taxon>
        <taxon>Gammaproteobacteria</taxon>
        <taxon>Oceanospirillales</taxon>
        <taxon>Oceanospirillaceae</taxon>
        <taxon>Marinomonas</taxon>
    </lineage>
</organism>
<dbReference type="PROSITE" id="PS51257">
    <property type="entry name" value="PROKAR_LIPOPROTEIN"/>
    <property type="match status" value="1"/>
</dbReference>
<dbReference type="InterPro" id="IPR057326">
    <property type="entry name" value="KR_dom"/>
</dbReference>
<reference evidence="4" key="1">
    <citation type="submission" date="2021-10" db="EMBL/GenBank/DDBJ databases">
        <title>Marinomonas pontica sp. nov., isolated from the Black Sea.</title>
        <authorList>
            <person name="Zhao L.-H."/>
            <person name="Xue J.-H."/>
        </authorList>
    </citation>
    <scope>NUCLEOTIDE SEQUENCE</scope>
    <source>
        <strain evidence="4">E8</strain>
    </source>
</reference>
<keyword evidence="5" id="KW-1185">Reference proteome</keyword>
<dbReference type="FunFam" id="3.40.50.720:FF:000084">
    <property type="entry name" value="Short-chain dehydrogenase reductase"/>
    <property type="match status" value="1"/>
</dbReference>
<dbReference type="PRINTS" id="PR00081">
    <property type="entry name" value="GDHRDH"/>
</dbReference>
<protein>
    <submittedName>
        <fullName evidence="4">SDR family oxidoreductase</fullName>
    </submittedName>
</protein>
<dbReference type="GO" id="GO:0016491">
    <property type="term" value="F:oxidoreductase activity"/>
    <property type="evidence" value="ECO:0007669"/>
    <property type="project" value="UniProtKB-KW"/>
</dbReference>
<evidence type="ECO:0000256" key="2">
    <source>
        <dbReference type="ARBA" id="ARBA00023002"/>
    </source>
</evidence>
<dbReference type="Proteomes" id="UP001139095">
    <property type="component" value="Unassembled WGS sequence"/>
</dbReference>
<dbReference type="InterPro" id="IPR002347">
    <property type="entry name" value="SDR_fam"/>
</dbReference>
<dbReference type="CDD" id="cd05233">
    <property type="entry name" value="SDR_c"/>
    <property type="match status" value="1"/>
</dbReference>
<dbReference type="SUPFAM" id="SSF51735">
    <property type="entry name" value="NAD(P)-binding Rossmann-fold domains"/>
    <property type="match status" value="1"/>
</dbReference>
<comment type="similarity">
    <text evidence="1">Belongs to the short-chain dehydrogenases/reductases (SDR) family.</text>
</comment>
<dbReference type="InterPro" id="IPR036291">
    <property type="entry name" value="NAD(P)-bd_dom_sf"/>
</dbReference>
<gene>
    <name evidence="4" type="ORF">LG368_03235</name>
</gene>
<evidence type="ECO:0000259" key="3">
    <source>
        <dbReference type="SMART" id="SM00822"/>
    </source>
</evidence>
<comment type="caution">
    <text evidence="4">The sequence shown here is derived from an EMBL/GenBank/DDBJ whole genome shotgun (WGS) entry which is preliminary data.</text>
</comment>